<keyword evidence="6" id="KW-1185">Reference proteome</keyword>
<feature type="region of interest" description="Disordered" evidence="4">
    <location>
        <begin position="168"/>
        <end position="220"/>
    </location>
</feature>
<evidence type="ECO:0000313" key="5">
    <source>
        <dbReference type="EMBL" id="CAD0087856.1"/>
    </source>
</evidence>
<feature type="compositionally biased region" description="Basic and acidic residues" evidence="4">
    <location>
        <begin position="187"/>
        <end position="204"/>
    </location>
</feature>
<evidence type="ECO:0000256" key="3">
    <source>
        <dbReference type="ARBA" id="ARBA00023274"/>
    </source>
</evidence>
<dbReference type="GO" id="GO:0003735">
    <property type="term" value="F:structural constituent of ribosome"/>
    <property type="evidence" value="ECO:0007669"/>
    <property type="project" value="InterPro"/>
</dbReference>
<feature type="region of interest" description="Disordered" evidence="4">
    <location>
        <begin position="109"/>
        <end position="148"/>
    </location>
</feature>
<feature type="compositionally biased region" description="Low complexity" evidence="4">
    <location>
        <begin position="121"/>
        <end position="130"/>
    </location>
</feature>
<protein>
    <recommendedName>
        <fullName evidence="7">Ribosomal protein S15</fullName>
    </recommendedName>
</protein>
<proteinExistence type="inferred from homology"/>
<dbReference type="CDD" id="cd00353">
    <property type="entry name" value="Ribosomal_S15p_S13e"/>
    <property type="match status" value="1"/>
</dbReference>
<dbReference type="InterPro" id="IPR000589">
    <property type="entry name" value="Ribosomal_uS15"/>
</dbReference>
<sequence length="359" mass="40131">MPPRVPLLSSLRALNGLLDVQECISRIPTFITGQGCTASPSAQICRTFASTSVDQASTVQQKRRHRDPYALAQARARKAANISRQQVLEQERSAALGDPVRGINTPFVQSFDTAIPPTPTPSSTSDTHTATRNESPSPKRSPSGPNAQTEEYKNFFLTQREIKEASVRSEQLTASVADQDFFETNDPEEKQRRDQERQQSEQERKQKHATATEALNRIVSLSNGSSKDRLRVNIQRCVDAFGRHQTDKKLPSKPPVAESILLKNPSANTQKVERAGPDTGSSEVQIAILTAKIKTVADFLESRGRPDKINKRNLTILVHKRQKLLQYLRRKERGGPRWQHLIETLGLTEGTWKGEISLR</sequence>
<dbReference type="GO" id="GO:0006412">
    <property type="term" value="P:translation"/>
    <property type="evidence" value="ECO:0007669"/>
    <property type="project" value="InterPro"/>
</dbReference>
<dbReference type="InterPro" id="IPR005290">
    <property type="entry name" value="Ribosomal_uS15_bac-type"/>
</dbReference>
<dbReference type="PANTHER" id="PTHR23321">
    <property type="entry name" value="RIBOSOMAL PROTEIN S15, BACTERIAL AND ORGANELLAR"/>
    <property type="match status" value="1"/>
</dbReference>
<gene>
    <name evidence="5" type="ORF">AWRI4619_LOCUS4974</name>
</gene>
<dbReference type="GO" id="GO:0005840">
    <property type="term" value="C:ribosome"/>
    <property type="evidence" value="ECO:0007669"/>
    <property type="project" value="UniProtKB-KW"/>
</dbReference>
<evidence type="ECO:0000256" key="1">
    <source>
        <dbReference type="ARBA" id="ARBA00008434"/>
    </source>
</evidence>
<evidence type="ECO:0000313" key="6">
    <source>
        <dbReference type="Proteomes" id="UP000716446"/>
    </source>
</evidence>
<dbReference type="SMART" id="SM01387">
    <property type="entry name" value="Ribosomal_S15"/>
    <property type="match status" value="1"/>
</dbReference>
<dbReference type="AlphaFoldDB" id="A0A9N8JLQ7"/>
<dbReference type="Pfam" id="PF00312">
    <property type="entry name" value="Ribosomal_S15"/>
    <property type="match status" value="1"/>
</dbReference>
<accession>A0A9N8JLQ7</accession>
<organism evidence="5 6">
    <name type="scientific">Aureobasidium vineae</name>
    <dbReference type="NCBI Taxonomy" id="2773715"/>
    <lineage>
        <taxon>Eukaryota</taxon>
        <taxon>Fungi</taxon>
        <taxon>Dikarya</taxon>
        <taxon>Ascomycota</taxon>
        <taxon>Pezizomycotina</taxon>
        <taxon>Dothideomycetes</taxon>
        <taxon>Dothideomycetidae</taxon>
        <taxon>Dothideales</taxon>
        <taxon>Saccotheciaceae</taxon>
        <taxon>Aureobasidium</taxon>
    </lineage>
</organism>
<dbReference type="GO" id="GO:1990904">
    <property type="term" value="C:ribonucleoprotein complex"/>
    <property type="evidence" value="ECO:0007669"/>
    <property type="project" value="UniProtKB-KW"/>
</dbReference>
<dbReference type="EMBL" id="CAIJEN010000006">
    <property type="protein sequence ID" value="CAD0087856.1"/>
    <property type="molecule type" value="Genomic_DNA"/>
</dbReference>
<dbReference type="GO" id="GO:0005737">
    <property type="term" value="C:cytoplasm"/>
    <property type="evidence" value="ECO:0007669"/>
    <property type="project" value="UniProtKB-ARBA"/>
</dbReference>
<name>A0A9N8JLQ7_9PEZI</name>
<comment type="similarity">
    <text evidence="1">Belongs to the universal ribosomal protein uS15 family.</text>
</comment>
<dbReference type="Gene3D" id="1.10.287.10">
    <property type="entry name" value="S15/NS1, RNA-binding"/>
    <property type="match status" value="1"/>
</dbReference>
<dbReference type="SUPFAM" id="SSF47060">
    <property type="entry name" value="S15/NS1 RNA-binding domain"/>
    <property type="match status" value="1"/>
</dbReference>
<dbReference type="Proteomes" id="UP000716446">
    <property type="component" value="Unassembled WGS sequence"/>
</dbReference>
<evidence type="ECO:0000256" key="2">
    <source>
        <dbReference type="ARBA" id="ARBA00022980"/>
    </source>
</evidence>
<keyword evidence="3" id="KW-0687">Ribonucleoprotein</keyword>
<evidence type="ECO:0000256" key="4">
    <source>
        <dbReference type="SAM" id="MobiDB-lite"/>
    </source>
</evidence>
<evidence type="ECO:0008006" key="7">
    <source>
        <dbReference type="Google" id="ProtNLM"/>
    </source>
</evidence>
<dbReference type="InterPro" id="IPR009068">
    <property type="entry name" value="uS15_NS1_RNA-bd_sf"/>
</dbReference>
<reference evidence="5" key="1">
    <citation type="submission" date="2020-06" db="EMBL/GenBank/DDBJ databases">
        <authorList>
            <person name="Onetto C."/>
        </authorList>
    </citation>
    <scope>NUCLEOTIDE SEQUENCE</scope>
</reference>
<dbReference type="PANTHER" id="PTHR23321:SF26">
    <property type="entry name" value="SMALL RIBOSOMAL SUBUNIT PROTEIN US15M"/>
    <property type="match status" value="1"/>
</dbReference>
<keyword evidence="2" id="KW-0689">Ribosomal protein</keyword>
<comment type="caution">
    <text evidence="5">The sequence shown here is derived from an EMBL/GenBank/DDBJ whole genome shotgun (WGS) entry which is preliminary data.</text>
</comment>
<feature type="compositionally biased region" description="Polar residues" evidence="4">
    <location>
        <begin position="132"/>
        <end position="148"/>
    </location>
</feature>